<accession>A0A537JCV7</accession>
<dbReference type="SUPFAM" id="SSF56801">
    <property type="entry name" value="Acetyl-CoA synthetase-like"/>
    <property type="match status" value="1"/>
</dbReference>
<evidence type="ECO:0000313" key="3">
    <source>
        <dbReference type="EMBL" id="TMI81320.1"/>
    </source>
</evidence>
<reference evidence="3 4" key="1">
    <citation type="journal article" date="2019" name="Nat. Microbiol.">
        <title>Mediterranean grassland soil C-N compound turnover is dependent on rainfall and depth, and is mediated by genomically divergent microorganisms.</title>
        <authorList>
            <person name="Diamond S."/>
            <person name="Andeer P.F."/>
            <person name="Li Z."/>
            <person name="Crits-Christoph A."/>
            <person name="Burstein D."/>
            <person name="Anantharaman K."/>
            <person name="Lane K.R."/>
            <person name="Thomas B.C."/>
            <person name="Pan C."/>
            <person name="Northen T.R."/>
            <person name="Banfield J.F."/>
        </authorList>
    </citation>
    <scope>NUCLEOTIDE SEQUENCE [LARGE SCALE GENOMIC DNA]</scope>
    <source>
        <strain evidence="3">NP_7</strain>
    </source>
</reference>
<sequence length="446" mass="46974">MYEPGEGDPGEARARRQAERIRAAVVAAYAGAPRMAERLRECGLVPEAAGGLSSACSPPAPRLLPDLSAGRSLGGEMRRDPSAGGIESLRRLPILRKDALPAAQGRALPFGGLLGAPPSTLRRIYISPGPIYDPEPRRGDYWGLAPALHAAGFRRGDIVLVTFAFHLTPAGHMMDGALDILGCVTVPGGTGNTDVQARALADLRVTGVIGTPSFVFALLERAKQLGGEPAVEVALVSGEYLTTALRRRACEEFGIRVTQAYATADVGVIAYECPAARGLHVSDRVAVEVVDPETGRPAGVGAPGEVVVSLLEPPYALLRFGTGDLAAWEEGECPCGRTAPRLAGILGRVGDAVKIRGLFVHPSEADRVVLTFPEVVRYQIAVTRPGPLDEARLFLELRPGADAAAVCAAVASAVHERLRLRMVVEAAPAGAIGEGAPRISDRRDWR</sequence>
<dbReference type="Pfam" id="PF14535">
    <property type="entry name" value="AMP-binding_C_2"/>
    <property type="match status" value="1"/>
</dbReference>
<name>A0A537JCV7_9BACT</name>
<dbReference type="PANTHER" id="PTHR43845:SF1">
    <property type="entry name" value="BLR5969 PROTEIN"/>
    <property type="match status" value="1"/>
</dbReference>
<dbReference type="Gene3D" id="3.40.50.12780">
    <property type="entry name" value="N-terminal domain of ligase-like"/>
    <property type="match status" value="1"/>
</dbReference>
<evidence type="ECO:0000259" key="1">
    <source>
        <dbReference type="Pfam" id="PF00501"/>
    </source>
</evidence>
<dbReference type="InterPro" id="IPR000873">
    <property type="entry name" value="AMP-dep_synth/lig_dom"/>
</dbReference>
<proteinExistence type="predicted"/>
<dbReference type="GO" id="GO:0016874">
    <property type="term" value="F:ligase activity"/>
    <property type="evidence" value="ECO:0007669"/>
    <property type="project" value="UniProtKB-KW"/>
</dbReference>
<dbReference type="InterPro" id="IPR045851">
    <property type="entry name" value="AMP-bd_C_sf"/>
</dbReference>
<comment type="caution">
    <text evidence="3">The sequence shown here is derived from an EMBL/GenBank/DDBJ whole genome shotgun (WGS) entry which is preliminary data.</text>
</comment>
<feature type="domain" description="AMP-dependent ligase C-terminal" evidence="2">
    <location>
        <begin position="357"/>
        <end position="433"/>
    </location>
</feature>
<dbReference type="Pfam" id="PF00501">
    <property type="entry name" value="AMP-binding"/>
    <property type="match status" value="1"/>
</dbReference>
<dbReference type="Gene3D" id="3.30.300.30">
    <property type="match status" value="1"/>
</dbReference>
<dbReference type="AlphaFoldDB" id="A0A537JCV7"/>
<dbReference type="Proteomes" id="UP000320048">
    <property type="component" value="Unassembled WGS sequence"/>
</dbReference>
<organism evidence="3 4">
    <name type="scientific">Candidatus Segetimicrobium genomatis</name>
    <dbReference type="NCBI Taxonomy" id="2569760"/>
    <lineage>
        <taxon>Bacteria</taxon>
        <taxon>Bacillati</taxon>
        <taxon>Candidatus Sysuimicrobiota</taxon>
        <taxon>Candidatus Sysuimicrobiia</taxon>
        <taxon>Candidatus Sysuimicrobiales</taxon>
        <taxon>Candidatus Segetimicrobiaceae</taxon>
        <taxon>Candidatus Segetimicrobium</taxon>
    </lineage>
</organism>
<dbReference type="PANTHER" id="PTHR43845">
    <property type="entry name" value="BLR5969 PROTEIN"/>
    <property type="match status" value="1"/>
</dbReference>
<feature type="domain" description="AMP-dependent synthetase/ligase" evidence="1">
    <location>
        <begin position="177"/>
        <end position="309"/>
    </location>
</feature>
<dbReference type="EMBL" id="VBAO01000176">
    <property type="protein sequence ID" value="TMI81320.1"/>
    <property type="molecule type" value="Genomic_DNA"/>
</dbReference>
<dbReference type="InterPro" id="IPR042099">
    <property type="entry name" value="ANL_N_sf"/>
</dbReference>
<keyword evidence="3" id="KW-0436">Ligase</keyword>
<dbReference type="InterPro" id="IPR028154">
    <property type="entry name" value="AMP-dep_Lig_C"/>
</dbReference>
<protein>
    <submittedName>
        <fullName evidence="3">Phenylacetate--CoA ligase</fullName>
    </submittedName>
</protein>
<evidence type="ECO:0000259" key="2">
    <source>
        <dbReference type="Pfam" id="PF14535"/>
    </source>
</evidence>
<gene>
    <name evidence="3" type="ORF">E6H04_07005</name>
</gene>
<evidence type="ECO:0000313" key="4">
    <source>
        <dbReference type="Proteomes" id="UP000320048"/>
    </source>
</evidence>